<dbReference type="Pfam" id="PF03311">
    <property type="entry name" value="Cornichon"/>
    <property type="match status" value="1"/>
</dbReference>
<dbReference type="InterPro" id="IPR003377">
    <property type="entry name" value="Cornichon"/>
</dbReference>
<evidence type="ECO:0000256" key="4">
    <source>
        <dbReference type="ARBA" id="ARBA00022989"/>
    </source>
</evidence>
<reference evidence="9" key="1">
    <citation type="submission" date="2013-01" db="EMBL/GenBank/DDBJ databases">
        <title>Draft Genome Sequence of a Mulberry Tree, Morus notabilis C.K. Schneid.</title>
        <authorList>
            <person name="He N."/>
            <person name="Zhao S."/>
        </authorList>
    </citation>
    <scope>NUCLEOTIDE SEQUENCE</scope>
</reference>
<feature type="compositionally biased region" description="Basic residues" evidence="6">
    <location>
        <begin position="179"/>
        <end position="189"/>
    </location>
</feature>
<feature type="compositionally biased region" description="Basic and acidic residues" evidence="6">
    <location>
        <begin position="190"/>
        <end position="213"/>
    </location>
</feature>
<evidence type="ECO:0000256" key="6">
    <source>
        <dbReference type="SAM" id="MobiDB-lite"/>
    </source>
</evidence>
<keyword evidence="4 7" id="KW-1133">Transmembrane helix</keyword>
<evidence type="ECO:0000256" key="5">
    <source>
        <dbReference type="ARBA" id="ARBA00023136"/>
    </source>
</evidence>
<evidence type="ECO:0000313" key="9">
    <source>
        <dbReference type="Proteomes" id="UP000030645"/>
    </source>
</evidence>
<organism evidence="8 9">
    <name type="scientific">Morus notabilis</name>
    <dbReference type="NCBI Taxonomy" id="981085"/>
    <lineage>
        <taxon>Eukaryota</taxon>
        <taxon>Viridiplantae</taxon>
        <taxon>Streptophyta</taxon>
        <taxon>Embryophyta</taxon>
        <taxon>Tracheophyta</taxon>
        <taxon>Spermatophyta</taxon>
        <taxon>Magnoliopsida</taxon>
        <taxon>eudicotyledons</taxon>
        <taxon>Gunneridae</taxon>
        <taxon>Pentapetalae</taxon>
        <taxon>rosids</taxon>
        <taxon>fabids</taxon>
        <taxon>Rosales</taxon>
        <taxon>Moraceae</taxon>
        <taxon>Moreae</taxon>
        <taxon>Morus</taxon>
    </lineage>
</organism>
<evidence type="ECO:0000256" key="3">
    <source>
        <dbReference type="ARBA" id="ARBA00022692"/>
    </source>
</evidence>
<dbReference type="SMART" id="SM01398">
    <property type="entry name" value="Cornichon"/>
    <property type="match status" value="1"/>
</dbReference>
<protein>
    <submittedName>
        <fullName evidence="8">Protein cornichon-4-like protein</fullName>
    </submittedName>
</protein>
<comment type="similarity">
    <text evidence="2">Belongs to the cornichon family.</text>
</comment>
<proteinExistence type="inferred from homology"/>
<feature type="region of interest" description="Disordered" evidence="6">
    <location>
        <begin position="167"/>
        <end position="213"/>
    </location>
</feature>
<dbReference type="AlphaFoldDB" id="W9QZX1"/>
<name>W9QZX1_9ROSA</name>
<dbReference type="EMBL" id="KE344072">
    <property type="protein sequence ID" value="EXB52655.1"/>
    <property type="molecule type" value="Genomic_DNA"/>
</dbReference>
<evidence type="ECO:0000313" key="8">
    <source>
        <dbReference type="EMBL" id="EXB52655.1"/>
    </source>
</evidence>
<accession>W9QZX1</accession>
<keyword evidence="5 7" id="KW-0472">Membrane</keyword>
<keyword evidence="9" id="KW-1185">Reference proteome</keyword>
<sequence length="213" mass="25325">MWALWTWLLSFFFILALLLILGFQLVCLVDLEYDYINPYDSASRINRVVLPEFITQAVLCFVLLVTGHWVAFLLSLPYLYYNVRQYMQGKHLVDVTEIYSQLNQEKNKRFFKMGYLIIKKPDLAAENARDLIGVGQMAKSSTNQSRCCNNLRLDLPRTLPLVSLQRRCRSSHGGATSRHSARRNRKRDRRSWQERRRERQRERFDERMRTQMA</sequence>
<dbReference type="Proteomes" id="UP000030645">
    <property type="component" value="Unassembled WGS sequence"/>
</dbReference>
<dbReference type="eggNOG" id="KOG2729">
    <property type="taxonomic scope" value="Eukaryota"/>
</dbReference>
<dbReference type="GO" id="GO:0016020">
    <property type="term" value="C:membrane"/>
    <property type="evidence" value="ECO:0007669"/>
    <property type="project" value="UniProtKB-SubCell"/>
</dbReference>
<keyword evidence="3 7" id="KW-0812">Transmembrane</keyword>
<comment type="subcellular location">
    <subcellularLocation>
        <location evidence="1">Membrane</location>
        <topology evidence="1">Multi-pass membrane protein</topology>
    </subcellularLocation>
</comment>
<dbReference type="STRING" id="981085.W9QZX1"/>
<evidence type="ECO:0000256" key="1">
    <source>
        <dbReference type="ARBA" id="ARBA00004141"/>
    </source>
</evidence>
<gene>
    <name evidence="8" type="ORF">L484_022432</name>
</gene>
<dbReference type="GO" id="GO:0016192">
    <property type="term" value="P:vesicle-mediated transport"/>
    <property type="evidence" value="ECO:0007669"/>
    <property type="project" value="InterPro"/>
</dbReference>
<evidence type="ECO:0000256" key="7">
    <source>
        <dbReference type="SAM" id="Phobius"/>
    </source>
</evidence>
<feature type="transmembrane region" description="Helical" evidence="7">
    <location>
        <begin position="53"/>
        <end position="81"/>
    </location>
</feature>
<dbReference type="PANTHER" id="PTHR12290">
    <property type="entry name" value="CORNICHON-RELATED"/>
    <property type="match status" value="1"/>
</dbReference>
<evidence type="ECO:0000256" key="2">
    <source>
        <dbReference type="ARBA" id="ARBA00010095"/>
    </source>
</evidence>